<proteinExistence type="predicted"/>
<dbReference type="CDD" id="cd08702">
    <property type="entry name" value="Arna_FMT_C"/>
    <property type="match status" value="1"/>
</dbReference>
<dbReference type="Proteomes" id="UP000683428">
    <property type="component" value="Chromosome"/>
</dbReference>
<dbReference type="KEGG" id="aiq:Azoinq_01835"/>
<dbReference type="InterPro" id="IPR005793">
    <property type="entry name" value="Formyl_trans_C"/>
</dbReference>
<dbReference type="NCBIfam" id="NF005414">
    <property type="entry name" value="PRK06988.1"/>
    <property type="match status" value="1"/>
</dbReference>
<dbReference type="EMBL" id="CP064782">
    <property type="protein sequence ID" value="QWT49382.1"/>
    <property type="molecule type" value="Genomic_DNA"/>
</dbReference>
<dbReference type="GO" id="GO:0004479">
    <property type="term" value="F:methionyl-tRNA formyltransferase activity"/>
    <property type="evidence" value="ECO:0007669"/>
    <property type="project" value="TreeGrafter"/>
</dbReference>
<feature type="domain" description="Formyl transferase C-terminal" evidence="2">
    <location>
        <begin position="204"/>
        <end position="279"/>
    </location>
</feature>
<gene>
    <name evidence="3" type="ORF">Azoinq_01835</name>
</gene>
<evidence type="ECO:0000259" key="2">
    <source>
        <dbReference type="Pfam" id="PF02911"/>
    </source>
</evidence>
<protein>
    <submittedName>
        <fullName evidence="3">Formyltransferase</fullName>
    </submittedName>
</protein>
<name>A0A975XV22_9RHOO</name>
<sequence length="317" mass="34529">MSATAVVFAYHNVGVRCLATLLAHGVKVPLVLTHQDSPGENIWFGSVAQLAQDHDIPVITPEDANQPDVLARLREVGADYFFSFYYRQMLKPELLALAAKGAYNMHGSLLPHYRGRVPVNWAIIRGEGQTGASLHEMVEKPDAGRLVDQQAVPILPDDTALDVFNKVTVAAEICLDRALPKILDGSAHPTPLDLRLGNYCKGRKPEDGCIDWHQPARDIHNLIRAVAPPYPGAFTDLGDRRLFVLKSLPQPERSPLPGGPGLYVEGDRLFADCGDGRVLRLLAAILAPDQPRTVDGLTGLLTAEAFTEAFGRGKIAR</sequence>
<dbReference type="PANTHER" id="PTHR11138">
    <property type="entry name" value="METHIONYL-TRNA FORMYLTRANSFERASE"/>
    <property type="match status" value="1"/>
</dbReference>
<feature type="domain" description="Formyl transferase N-terminal" evidence="1">
    <location>
        <begin position="26"/>
        <end position="175"/>
    </location>
</feature>
<dbReference type="InterPro" id="IPR002376">
    <property type="entry name" value="Formyl_transf_N"/>
</dbReference>
<evidence type="ECO:0000313" key="4">
    <source>
        <dbReference type="Proteomes" id="UP000683428"/>
    </source>
</evidence>
<dbReference type="Pfam" id="PF02911">
    <property type="entry name" value="Formyl_trans_C"/>
    <property type="match status" value="1"/>
</dbReference>
<dbReference type="PANTHER" id="PTHR11138:SF5">
    <property type="entry name" value="METHIONYL-TRNA FORMYLTRANSFERASE, MITOCHONDRIAL"/>
    <property type="match status" value="1"/>
</dbReference>
<evidence type="ECO:0000259" key="1">
    <source>
        <dbReference type="Pfam" id="PF00551"/>
    </source>
</evidence>
<accession>A0A975XV22</accession>
<dbReference type="Pfam" id="PF00551">
    <property type="entry name" value="Formyl_trans_N"/>
    <property type="match status" value="1"/>
</dbReference>
<dbReference type="AlphaFoldDB" id="A0A975XV22"/>
<reference evidence="3" key="1">
    <citation type="submission" date="2020-11" db="EMBL/GenBank/DDBJ databases">
        <title>Azospira inquinata sp. nov.</title>
        <authorList>
            <person name="Moe W.M."/>
            <person name="Mikes M.C."/>
        </authorList>
    </citation>
    <scope>NUCLEOTIDE SEQUENCE</scope>
    <source>
        <strain evidence="3">Azo-3</strain>
    </source>
</reference>
<organism evidence="3 4">
    <name type="scientific">Azospira inquinata</name>
    <dbReference type="NCBI Taxonomy" id="2785627"/>
    <lineage>
        <taxon>Bacteria</taxon>
        <taxon>Pseudomonadati</taxon>
        <taxon>Pseudomonadota</taxon>
        <taxon>Betaproteobacteria</taxon>
        <taxon>Rhodocyclales</taxon>
        <taxon>Rhodocyclaceae</taxon>
        <taxon>Azospira</taxon>
    </lineage>
</organism>
<keyword evidence="4" id="KW-1185">Reference proteome</keyword>
<dbReference type="GO" id="GO:0005829">
    <property type="term" value="C:cytosol"/>
    <property type="evidence" value="ECO:0007669"/>
    <property type="project" value="TreeGrafter"/>
</dbReference>
<evidence type="ECO:0000313" key="3">
    <source>
        <dbReference type="EMBL" id="QWT49382.1"/>
    </source>
</evidence>
<dbReference type="RefSeq" id="WP_216127250.1">
    <property type="nucleotide sequence ID" value="NZ_CP064782.1"/>
</dbReference>